<evidence type="ECO:0000259" key="2">
    <source>
        <dbReference type="Pfam" id="PF03459"/>
    </source>
</evidence>
<reference evidence="3 4" key="2">
    <citation type="journal article" date="2015" name="Stand. Genomic Sci.">
        <title>The complete genome sequence of the rumen methanogen Methanosarcina barkeri CM1.</title>
        <authorList>
            <person name="Lambie S.C."/>
            <person name="Kelly W.J."/>
            <person name="Leahy S.C."/>
            <person name="Li D."/>
            <person name="Reilly K."/>
            <person name="McAllister T.A."/>
            <person name="Valle E.R."/>
            <person name="Attwood G.T."/>
            <person name="Altermann E."/>
        </authorList>
    </citation>
    <scope>NUCLEOTIDE SEQUENCE [LARGE SCALE GENOMIC DNA]</scope>
    <source>
        <strain evidence="3 4">CM1</strain>
    </source>
</reference>
<dbReference type="Gene3D" id="2.40.50.100">
    <property type="match status" value="1"/>
</dbReference>
<dbReference type="Pfam" id="PF03459">
    <property type="entry name" value="TOBE"/>
    <property type="match status" value="1"/>
</dbReference>
<dbReference type="RefSeq" id="WP_230628936.1">
    <property type="nucleotide sequence ID" value="NZ_CP008746.1"/>
</dbReference>
<organism evidence="3 4">
    <name type="scientific">Methanosarcina barkeri CM1</name>
    <dbReference type="NCBI Taxonomy" id="796385"/>
    <lineage>
        <taxon>Archaea</taxon>
        <taxon>Methanobacteriati</taxon>
        <taxon>Methanobacteriota</taxon>
        <taxon>Stenosarchaea group</taxon>
        <taxon>Methanomicrobia</taxon>
        <taxon>Methanosarcinales</taxon>
        <taxon>Methanosarcinaceae</taxon>
        <taxon>Methanosarcina</taxon>
    </lineage>
</organism>
<evidence type="ECO:0000313" key="3">
    <source>
        <dbReference type="EMBL" id="AKJ40042.1"/>
    </source>
</evidence>
<dbReference type="InterPro" id="IPR008995">
    <property type="entry name" value="Mo/tungstate-bd_C_term_dom"/>
</dbReference>
<evidence type="ECO:0000313" key="4">
    <source>
        <dbReference type="Proteomes" id="UP000035331"/>
    </source>
</evidence>
<evidence type="ECO:0000256" key="1">
    <source>
        <dbReference type="ARBA" id="ARBA00004202"/>
    </source>
</evidence>
<accession>A0A0G3CLP1</accession>
<dbReference type="GeneID" id="68903668"/>
<dbReference type="AlphaFoldDB" id="A0A0G3CLP1"/>
<name>A0A0G3CLP1_METBA</name>
<dbReference type="GO" id="GO:0005886">
    <property type="term" value="C:plasma membrane"/>
    <property type="evidence" value="ECO:0007669"/>
    <property type="project" value="UniProtKB-SubCell"/>
</dbReference>
<protein>
    <submittedName>
        <fullName evidence="3">Molybdenum-pterin binding protein</fullName>
    </submittedName>
</protein>
<dbReference type="PATRIC" id="fig|796385.3.peg.3730"/>
<dbReference type="SUPFAM" id="SSF50331">
    <property type="entry name" value="MOP-like"/>
    <property type="match status" value="1"/>
</dbReference>
<gene>
    <name evidence="3" type="ORF">MCM1_3050</name>
</gene>
<dbReference type="Proteomes" id="UP000035331">
    <property type="component" value="Chromosome"/>
</dbReference>
<dbReference type="InterPro" id="IPR005116">
    <property type="entry name" value="Transp-assoc_OB_typ1"/>
</dbReference>
<comment type="subcellular location">
    <subcellularLocation>
        <location evidence="1">Cell membrane</location>
        <topology evidence="1">Peripheral membrane protein</topology>
    </subcellularLocation>
</comment>
<reference evidence="4" key="1">
    <citation type="submission" date="2014-06" db="EMBL/GenBank/DDBJ databases">
        <title>The complete genome sequence of Methanosarcina barkeri CM1.</title>
        <authorList>
            <consortium name="Pastoral Greenhouse Gas Research Consortium"/>
            <person name="Lambie S.C."/>
            <person name="Leahy S.C."/>
            <person name="Kelly W.J."/>
            <person name="Li D."/>
            <person name="Reilly K."/>
            <person name="Attwood G.T."/>
            <person name="Altermann E."/>
        </authorList>
    </citation>
    <scope>NUCLEOTIDE SEQUENCE [LARGE SCALE GENOMIC DNA]</scope>
    <source>
        <strain evidence="4">CM1</strain>
    </source>
</reference>
<sequence length="44" mass="4961">MKLSARNVLEGKVKSIIPEMVNSEIVIELPGGTENHFHYHKNIS</sequence>
<proteinExistence type="predicted"/>
<dbReference type="EMBL" id="CP008746">
    <property type="protein sequence ID" value="AKJ40042.1"/>
    <property type="molecule type" value="Genomic_DNA"/>
</dbReference>
<feature type="domain" description="Transport-associated OB type 1" evidence="2">
    <location>
        <begin position="4"/>
        <end position="33"/>
    </location>
</feature>